<name>A0A1S9DHL9_ASPOZ</name>
<evidence type="ECO:0000313" key="1">
    <source>
        <dbReference type="EMBL" id="GMG35163.1"/>
    </source>
</evidence>
<dbReference type="AlphaFoldDB" id="A0A1S9DHL9"/>
<organism evidence="2 3">
    <name type="scientific">Aspergillus oryzae</name>
    <name type="common">Yellow koji mold</name>
    <dbReference type="NCBI Taxonomy" id="5062"/>
    <lineage>
        <taxon>Eukaryota</taxon>
        <taxon>Fungi</taxon>
        <taxon>Dikarya</taxon>
        <taxon>Ascomycota</taxon>
        <taxon>Pezizomycotina</taxon>
        <taxon>Eurotiomycetes</taxon>
        <taxon>Eurotiomycetidae</taxon>
        <taxon>Eurotiales</taxon>
        <taxon>Aspergillaceae</taxon>
        <taxon>Aspergillus</taxon>
        <taxon>Aspergillus subgen. Circumdati</taxon>
    </lineage>
</organism>
<sequence length="187" mass="21786">MYAQPSKRSYPTYEQNLPLHSAAPAGQSANIDQHQVRPCIFPDHPEVNHIDHTIGAFHGATVALETMPSRLQAAKIRNLELPENREKQLEQELDWLKQENKFYGTCCEIYRELRVVYTTVVNIMQKLVLQSYLEPEYCPTWDPTLWGAVQQLNSALKVSREHEKASEADWRRYWNIPLMTEMCATWI</sequence>
<protein>
    <submittedName>
        <fullName evidence="1">Unnamed protein product</fullName>
    </submittedName>
</protein>
<dbReference type="EMBL" id="MKZY01000005">
    <property type="protein sequence ID" value="OOO08436.1"/>
    <property type="molecule type" value="Genomic_DNA"/>
</dbReference>
<dbReference type="EMBL" id="BSYA01000159">
    <property type="protein sequence ID" value="GMG35163.1"/>
    <property type="molecule type" value="Genomic_DNA"/>
</dbReference>
<evidence type="ECO:0000313" key="3">
    <source>
        <dbReference type="Proteomes" id="UP000190312"/>
    </source>
</evidence>
<reference evidence="2 3" key="1">
    <citation type="submission" date="2016-10" db="EMBL/GenBank/DDBJ databases">
        <title>Genome sequencing of Aspergillus oryzae BCC7051.</title>
        <authorList>
            <person name="Thammarongtham C."/>
            <person name="Vorapreeda T."/>
            <person name="Nookaew I."/>
            <person name="Srisuk T."/>
            <person name="Land M."/>
            <person name="Jeennor S."/>
            <person name="Laoteng K."/>
        </authorList>
    </citation>
    <scope>NUCLEOTIDE SEQUENCE [LARGE SCALE GENOMIC DNA]</scope>
    <source>
        <strain evidence="2 3">BCC7051</strain>
    </source>
</reference>
<comment type="caution">
    <text evidence="2">The sequence shown here is derived from an EMBL/GenBank/DDBJ whole genome shotgun (WGS) entry which is preliminary data.</text>
</comment>
<proteinExistence type="predicted"/>
<accession>A0A1S9DHL9</accession>
<dbReference type="Proteomes" id="UP001165205">
    <property type="component" value="Unassembled WGS sequence"/>
</dbReference>
<dbReference type="Proteomes" id="UP000190312">
    <property type="component" value="Unassembled WGS sequence"/>
</dbReference>
<dbReference type="OrthoDB" id="4463754at2759"/>
<reference evidence="1" key="2">
    <citation type="submission" date="2023-04" db="EMBL/GenBank/DDBJ databases">
        <title>Aspergillus oryzae NBRC 4228.</title>
        <authorList>
            <person name="Ichikawa N."/>
            <person name="Sato H."/>
            <person name="Tonouchi N."/>
        </authorList>
    </citation>
    <scope>NUCLEOTIDE SEQUENCE</scope>
    <source>
        <strain evidence="1">NBRC 4228</strain>
    </source>
</reference>
<gene>
    <name evidence="1" type="ORF">Aory04_001041200</name>
    <name evidence="2" type="ORF">OAory_01097320</name>
</gene>
<evidence type="ECO:0000313" key="2">
    <source>
        <dbReference type="EMBL" id="OOO08436.1"/>
    </source>
</evidence>